<sequence>MNSQINQPSKGGGWPGNGGVRGDGDTSEGGGGGVELVTRMAAGVWGSDDGDGHEGGVMVAAVGRQPEEVEARGGEWIWGSGRSGHEDNIWFRPERSPENFSGGGGRREGWPEIWRRWRRERVI</sequence>
<feature type="region of interest" description="Disordered" evidence="1">
    <location>
        <begin position="1"/>
        <end position="35"/>
    </location>
</feature>
<evidence type="ECO:0000313" key="3">
    <source>
        <dbReference type="Proteomes" id="UP001151760"/>
    </source>
</evidence>
<accession>A0ABQ4Y8M0</accession>
<dbReference type="EMBL" id="BQNB010010198">
    <property type="protein sequence ID" value="GJS74010.1"/>
    <property type="molecule type" value="Genomic_DNA"/>
</dbReference>
<dbReference type="Proteomes" id="UP001151760">
    <property type="component" value="Unassembled WGS sequence"/>
</dbReference>
<feature type="compositionally biased region" description="Basic and acidic residues" evidence="1">
    <location>
        <begin position="83"/>
        <end position="97"/>
    </location>
</feature>
<feature type="compositionally biased region" description="Gly residues" evidence="1">
    <location>
        <begin position="10"/>
        <end position="34"/>
    </location>
</feature>
<reference evidence="2" key="1">
    <citation type="journal article" date="2022" name="Int. J. Mol. Sci.">
        <title>Draft Genome of Tanacetum Coccineum: Genomic Comparison of Closely Related Tanacetum-Family Plants.</title>
        <authorList>
            <person name="Yamashiro T."/>
            <person name="Shiraishi A."/>
            <person name="Nakayama K."/>
            <person name="Satake H."/>
        </authorList>
    </citation>
    <scope>NUCLEOTIDE SEQUENCE</scope>
</reference>
<evidence type="ECO:0000313" key="2">
    <source>
        <dbReference type="EMBL" id="GJS74010.1"/>
    </source>
</evidence>
<proteinExistence type="predicted"/>
<keyword evidence="3" id="KW-1185">Reference proteome</keyword>
<protein>
    <submittedName>
        <fullName evidence="2">Uncharacterized protein</fullName>
    </submittedName>
</protein>
<evidence type="ECO:0000256" key="1">
    <source>
        <dbReference type="SAM" id="MobiDB-lite"/>
    </source>
</evidence>
<reference evidence="2" key="2">
    <citation type="submission" date="2022-01" db="EMBL/GenBank/DDBJ databases">
        <authorList>
            <person name="Yamashiro T."/>
            <person name="Shiraishi A."/>
            <person name="Satake H."/>
            <person name="Nakayama K."/>
        </authorList>
    </citation>
    <scope>NUCLEOTIDE SEQUENCE</scope>
</reference>
<comment type="caution">
    <text evidence="2">The sequence shown here is derived from an EMBL/GenBank/DDBJ whole genome shotgun (WGS) entry which is preliminary data.</text>
</comment>
<organism evidence="2 3">
    <name type="scientific">Tanacetum coccineum</name>
    <dbReference type="NCBI Taxonomy" id="301880"/>
    <lineage>
        <taxon>Eukaryota</taxon>
        <taxon>Viridiplantae</taxon>
        <taxon>Streptophyta</taxon>
        <taxon>Embryophyta</taxon>
        <taxon>Tracheophyta</taxon>
        <taxon>Spermatophyta</taxon>
        <taxon>Magnoliopsida</taxon>
        <taxon>eudicotyledons</taxon>
        <taxon>Gunneridae</taxon>
        <taxon>Pentapetalae</taxon>
        <taxon>asterids</taxon>
        <taxon>campanulids</taxon>
        <taxon>Asterales</taxon>
        <taxon>Asteraceae</taxon>
        <taxon>Asteroideae</taxon>
        <taxon>Anthemideae</taxon>
        <taxon>Anthemidinae</taxon>
        <taxon>Tanacetum</taxon>
    </lineage>
</organism>
<name>A0ABQ4Y8M0_9ASTR</name>
<feature type="region of interest" description="Disordered" evidence="1">
    <location>
        <begin position="73"/>
        <end position="109"/>
    </location>
</feature>
<gene>
    <name evidence="2" type="ORF">Tco_0706851</name>
</gene>